<proteinExistence type="predicted"/>
<name>A0A164LZY3_9NOCA</name>
<reference evidence="1 2" key="1">
    <citation type="submission" date="2016-04" db="EMBL/GenBank/DDBJ databases">
        <authorList>
            <person name="Evans L.H."/>
            <person name="Alamgir A."/>
            <person name="Owens N."/>
            <person name="Weber N.D."/>
            <person name="Virtaneva K."/>
            <person name="Barbian K."/>
            <person name="Babar A."/>
            <person name="Rosenke K."/>
        </authorList>
    </citation>
    <scope>NUCLEOTIDE SEQUENCE [LARGE SCALE GENOMIC DNA]</scope>
    <source>
        <strain evidence="1 2">IFM 0406</strain>
    </source>
</reference>
<comment type="caution">
    <text evidence="1">The sequence shown here is derived from an EMBL/GenBank/DDBJ whole genome shotgun (WGS) entry which is preliminary data.</text>
</comment>
<dbReference type="InterPro" id="IPR019587">
    <property type="entry name" value="Polyketide_cyclase/dehydratase"/>
</dbReference>
<dbReference type="EMBL" id="LWGR01000007">
    <property type="protein sequence ID" value="KZM72896.1"/>
    <property type="molecule type" value="Genomic_DNA"/>
</dbReference>
<evidence type="ECO:0000313" key="1">
    <source>
        <dbReference type="EMBL" id="KZM72896.1"/>
    </source>
</evidence>
<dbReference type="Proteomes" id="UP000076512">
    <property type="component" value="Unassembled WGS sequence"/>
</dbReference>
<evidence type="ECO:0000313" key="2">
    <source>
        <dbReference type="Proteomes" id="UP000076512"/>
    </source>
</evidence>
<gene>
    <name evidence="1" type="ORF">AWN90_29530</name>
</gene>
<dbReference type="OrthoDB" id="191189at2"/>
<dbReference type="InterPro" id="IPR023393">
    <property type="entry name" value="START-like_dom_sf"/>
</dbReference>
<dbReference type="Gene3D" id="3.30.530.20">
    <property type="match status" value="1"/>
</dbReference>
<dbReference type="STRING" id="455432.AWN90_29530"/>
<accession>A0A164LZY3</accession>
<dbReference type="CDD" id="cd07822">
    <property type="entry name" value="SRPBCC_4"/>
    <property type="match status" value="1"/>
</dbReference>
<keyword evidence="2" id="KW-1185">Reference proteome</keyword>
<dbReference type="Pfam" id="PF10604">
    <property type="entry name" value="Polyketide_cyc2"/>
    <property type="match status" value="1"/>
</dbReference>
<organism evidence="1 2">
    <name type="scientific">Nocardia terpenica</name>
    <dbReference type="NCBI Taxonomy" id="455432"/>
    <lineage>
        <taxon>Bacteria</taxon>
        <taxon>Bacillati</taxon>
        <taxon>Actinomycetota</taxon>
        <taxon>Actinomycetes</taxon>
        <taxon>Mycobacteriales</taxon>
        <taxon>Nocardiaceae</taxon>
        <taxon>Nocardia</taxon>
    </lineage>
</organism>
<protein>
    <submittedName>
        <fullName evidence="1">Polyketide cyclase</fullName>
    </submittedName>
</protein>
<dbReference type="SUPFAM" id="SSF55961">
    <property type="entry name" value="Bet v1-like"/>
    <property type="match status" value="1"/>
</dbReference>
<sequence>MAFVIDETVEIAAPAEVVWRVLTDLERYGEWNPFCISCRSTLEPGAPIDMRVRLGGWERAQREFIRTHTPGTEFSYAMKPVPLGALHSLRSHTLTPLDGGRSRYHSHFELDGWLRPVVTAMLGSALRQGFAAMTAAVRQRAEQSA</sequence>
<dbReference type="AlphaFoldDB" id="A0A164LZY3"/>
<dbReference type="RefSeq" id="WP_067589198.1">
    <property type="nucleotide sequence ID" value="NZ_JABMCZ010000004.1"/>
</dbReference>